<feature type="region of interest" description="Disordered" evidence="6">
    <location>
        <begin position="196"/>
        <end position="225"/>
    </location>
</feature>
<feature type="transmembrane region" description="Helical" evidence="7">
    <location>
        <begin position="310"/>
        <end position="330"/>
    </location>
</feature>
<keyword evidence="5 7" id="KW-0472">Membrane</keyword>
<dbReference type="PANTHER" id="PTHR23513:SF11">
    <property type="entry name" value="STAPHYLOFERRIN A TRANSPORTER"/>
    <property type="match status" value="1"/>
</dbReference>
<evidence type="ECO:0000256" key="6">
    <source>
        <dbReference type="SAM" id="MobiDB-lite"/>
    </source>
</evidence>
<dbReference type="Pfam" id="PF07690">
    <property type="entry name" value="MFS_1"/>
    <property type="match status" value="1"/>
</dbReference>
<feature type="transmembrane region" description="Helical" evidence="7">
    <location>
        <begin position="375"/>
        <end position="395"/>
    </location>
</feature>
<name>A0AAP4C679_9MICC</name>
<accession>A0AAP4C679</accession>
<dbReference type="Proteomes" id="UP001240483">
    <property type="component" value="Unassembled WGS sequence"/>
</dbReference>
<keyword evidence="4 7" id="KW-1133">Transmembrane helix</keyword>
<dbReference type="SUPFAM" id="SSF103473">
    <property type="entry name" value="MFS general substrate transporter"/>
    <property type="match status" value="1"/>
</dbReference>
<organism evidence="8 9">
    <name type="scientific">Pseudoglutamicibacter cumminsii</name>
    <dbReference type="NCBI Taxonomy" id="156979"/>
    <lineage>
        <taxon>Bacteria</taxon>
        <taxon>Bacillati</taxon>
        <taxon>Actinomycetota</taxon>
        <taxon>Actinomycetes</taxon>
        <taxon>Micrococcales</taxon>
        <taxon>Micrococcaceae</taxon>
        <taxon>Pseudoglutamicibacter</taxon>
    </lineage>
</organism>
<feature type="transmembrane region" description="Helical" evidence="7">
    <location>
        <begin position="168"/>
        <end position="188"/>
    </location>
</feature>
<sequence>MGVVNRRLRLAKASNATDAFFVQAFGPWIEIVAVALLAASAWQMGLLNALTMVAFMILGIPIGVFVDRFEAVRVLKLALVAKVALAAVLVAVAASGHLSIPFLLVFATVMGIVTVATETAQVSTVPALTDHDGQISRTVANIATWDRIASLVAPVAVAYGVTMLGANWTLLAAVGFAVLAMVLALFIARPRATQAGVESGDGGAEADADAEAEAEPTAAQAPAKQSFWEQVKDGWSVLVADRQLAGMTWLSAFTNAGLSMGAAVESILVIQTLDLGVEFYGILGSLAAVSGVAASFVSGRIADAVPVRKLYVWGGMGQCVAASLPLFAFAAPQAAVVLLIIHAMAWGLILTITNVASQIYAATTVEQRLLGRISAFRRTLTMGLVPIGSIVGGVLGTVAGLWLPLLLWPVFTLFGVLIYMALDRRRGPDTA</sequence>
<evidence type="ECO:0000256" key="5">
    <source>
        <dbReference type="ARBA" id="ARBA00023136"/>
    </source>
</evidence>
<keyword evidence="3 7" id="KW-0812">Transmembrane</keyword>
<feature type="transmembrane region" description="Helical" evidence="7">
    <location>
        <begin position="401"/>
        <end position="422"/>
    </location>
</feature>
<feature type="transmembrane region" description="Helical" evidence="7">
    <location>
        <begin position="252"/>
        <end position="273"/>
    </location>
</feature>
<keyword evidence="2" id="KW-1003">Cell membrane</keyword>
<dbReference type="GO" id="GO:0022857">
    <property type="term" value="F:transmembrane transporter activity"/>
    <property type="evidence" value="ECO:0007669"/>
    <property type="project" value="InterPro"/>
</dbReference>
<feature type="transmembrane region" description="Helical" evidence="7">
    <location>
        <begin position="77"/>
        <end position="94"/>
    </location>
</feature>
<feature type="transmembrane region" description="Helical" evidence="7">
    <location>
        <begin position="336"/>
        <end position="363"/>
    </location>
</feature>
<dbReference type="RefSeq" id="WP_285332978.1">
    <property type="nucleotide sequence ID" value="NZ_JASODW010000004.1"/>
</dbReference>
<feature type="transmembrane region" description="Helical" evidence="7">
    <location>
        <begin position="279"/>
        <end position="298"/>
    </location>
</feature>
<dbReference type="InterPro" id="IPR036259">
    <property type="entry name" value="MFS_trans_sf"/>
</dbReference>
<evidence type="ECO:0000256" key="1">
    <source>
        <dbReference type="ARBA" id="ARBA00004651"/>
    </source>
</evidence>
<feature type="compositionally biased region" description="Acidic residues" evidence="6">
    <location>
        <begin position="204"/>
        <end position="214"/>
    </location>
</feature>
<feature type="transmembrane region" description="Helical" evidence="7">
    <location>
        <begin position="20"/>
        <end position="39"/>
    </location>
</feature>
<feature type="transmembrane region" description="Helical" evidence="7">
    <location>
        <begin position="45"/>
        <end position="65"/>
    </location>
</feature>
<dbReference type="Gene3D" id="1.20.1250.20">
    <property type="entry name" value="MFS general substrate transporter like domains"/>
    <property type="match status" value="2"/>
</dbReference>
<dbReference type="GO" id="GO:0005886">
    <property type="term" value="C:plasma membrane"/>
    <property type="evidence" value="ECO:0007669"/>
    <property type="project" value="UniProtKB-SubCell"/>
</dbReference>
<proteinExistence type="predicted"/>
<dbReference type="PANTHER" id="PTHR23513">
    <property type="entry name" value="INTEGRAL MEMBRANE EFFLUX PROTEIN-RELATED"/>
    <property type="match status" value="1"/>
</dbReference>
<dbReference type="InterPro" id="IPR011701">
    <property type="entry name" value="MFS"/>
</dbReference>
<evidence type="ECO:0000256" key="3">
    <source>
        <dbReference type="ARBA" id="ARBA00022692"/>
    </source>
</evidence>
<reference evidence="8" key="1">
    <citation type="submission" date="2023-05" db="EMBL/GenBank/DDBJ databases">
        <title>Cataloging the Phylogenetic Diversity of Human Bladder Bacteria.</title>
        <authorList>
            <person name="Du J."/>
        </authorList>
    </citation>
    <scope>NUCLEOTIDE SEQUENCE</scope>
    <source>
        <strain evidence="8">UMB9978</strain>
    </source>
</reference>
<gene>
    <name evidence="8" type="ORF">QP116_04790</name>
</gene>
<protein>
    <submittedName>
        <fullName evidence="8">MFS transporter</fullName>
    </submittedName>
</protein>
<dbReference type="EMBL" id="JASODW010000004">
    <property type="protein sequence ID" value="MDK6275058.1"/>
    <property type="molecule type" value="Genomic_DNA"/>
</dbReference>
<dbReference type="AlphaFoldDB" id="A0AAP4C679"/>
<evidence type="ECO:0000256" key="7">
    <source>
        <dbReference type="SAM" id="Phobius"/>
    </source>
</evidence>
<evidence type="ECO:0000256" key="4">
    <source>
        <dbReference type="ARBA" id="ARBA00022989"/>
    </source>
</evidence>
<evidence type="ECO:0000313" key="9">
    <source>
        <dbReference type="Proteomes" id="UP001240483"/>
    </source>
</evidence>
<comment type="caution">
    <text evidence="8">The sequence shown here is derived from an EMBL/GenBank/DDBJ whole genome shotgun (WGS) entry which is preliminary data.</text>
</comment>
<evidence type="ECO:0000313" key="8">
    <source>
        <dbReference type="EMBL" id="MDK6275058.1"/>
    </source>
</evidence>
<evidence type="ECO:0000256" key="2">
    <source>
        <dbReference type="ARBA" id="ARBA00022475"/>
    </source>
</evidence>
<comment type="subcellular location">
    <subcellularLocation>
        <location evidence="1">Cell membrane</location>
        <topology evidence="1">Multi-pass membrane protein</topology>
    </subcellularLocation>
</comment>